<dbReference type="EMBL" id="CDOK01000131">
    <property type="protein sequence ID" value="CEN50532.1"/>
    <property type="molecule type" value="Genomic_DNA"/>
</dbReference>
<protein>
    <recommendedName>
        <fullName evidence="1">BT-3987-like N-terminal domain-containing protein</fullName>
    </recommendedName>
</protein>
<evidence type="ECO:0000259" key="1">
    <source>
        <dbReference type="Pfam" id="PF08522"/>
    </source>
</evidence>
<dbReference type="Gene3D" id="2.60.120.200">
    <property type="match status" value="1"/>
</dbReference>
<feature type="domain" description="BT-3987-like N-terminal" evidence="1">
    <location>
        <begin position="35"/>
        <end position="158"/>
    </location>
</feature>
<sequence>MKKIILNTLLTTLLLGSVGCQETLDETSTDIKFHNSAYMSLEKATMNVDRKLGGTVEIEPRLALVAKKDEKITVSIDDFLKQYNQENTTNFKMLPASEVELYEVENPKNFSKNGSLTITIKEGKISSKVGVKIGVLNPKTYSLGVKYAIPLNIVSTSVKQVLSNNKTLVALQRPVITSVAHIKEGHAPKIKFDPKIPESEEFTLQAFFMFDFFRAYQGSTYNMSMLSYNWYSRINPTDVNLADKVREFATDGLEIKTKRWYQVTYVKTKDHRVKIYLDGKHVRTFIMPNVKLKGDTTMSVFNPQMSYSVSHILREVRVWSKALTEAQINADLYNPIDPDSDGLVAYLPIDFENKYNDVTKYENVVELHKATRNSPFGFQDGESYHKIVKPEEYGIDEWHHNVIFPSETLQKVEP</sequence>
<proteinExistence type="predicted"/>
<evidence type="ECO:0000313" key="3">
    <source>
        <dbReference type="Proteomes" id="UP000039370"/>
    </source>
</evidence>
<organism evidence="2 3">
    <name type="scientific">Capnocytophaga canimorsus</name>
    <dbReference type="NCBI Taxonomy" id="28188"/>
    <lineage>
        <taxon>Bacteria</taxon>
        <taxon>Pseudomonadati</taxon>
        <taxon>Bacteroidota</taxon>
        <taxon>Flavobacteriia</taxon>
        <taxon>Flavobacteriales</taxon>
        <taxon>Flavobacteriaceae</taxon>
        <taxon>Capnocytophaga</taxon>
    </lineage>
</organism>
<dbReference type="RefSeq" id="WP_041986348.1">
    <property type="nucleotide sequence ID" value="NZ_JBIUQU010000005.1"/>
</dbReference>
<reference evidence="3" key="1">
    <citation type="submission" date="2015-01" db="EMBL/GenBank/DDBJ databases">
        <authorList>
            <person name="MANFREDI Pablo"/>
        </authorList>
    </citation>
    <scope>NUCLEOTIDE SEQUENCE [LARGE SCALE GENOMIC DNA]</scope>
    <source>
        <strain evidence="3">Cc11</strain>
    </source>
</reference>
<dbReference type="Gene3D" id="2.60.40.1740">
    <property type="entry name" value="hypothetical protein (bacova_03559)"/>
    <property type="match status" value="1"/>
</dbReference>
<accession>A0A0B7IKK4</accession>
<dbReference type="InterPro" id="IPR013320">
    <property type="entry name" value="ConA-like_dom_sf"/>
</dbReference>
<dbReference type="PROSITE" id="PS51257">
    <property type="entry name" value="PROKAR_LIPOPROTEIN"/>
    <property type="match status" value="1"/>
</dbReference>
<dbReference type="GO" id="GO:0005975">
    <property type="term" value="P:carbohydrate metabolic process"/>
    <property type="evidence" value="ECO:0007669"/>
    <property type="project" value="UniProtKB-ARBA"/>
</dbReference>
<dbReference type="SUPFAM" id="SSF49899">
    <property type="entry name" value="Concanavalin A-like lectins/glucanases"/>
    <property type="match status" value="1"/>
</dbReference>
<gene>
    <name evidence="2" type="ORF">CCAN11_2160013</name>
</gene>
<dbReference type="GO" id="GO:0004553">
    <property type="term" value="F:hydrolase activity, hydrolyzing O-glycosyl compounds"/>
    <property type="evidence" value="ECO:0007669"/>
    <property type="project" value="UniProtKB-ARBA"/>
</dbReference>
<name>A0A0B7IKK4_9FLAO</name>
<dbReference type="Pfam" id="PF08522">
    <property type="entry name" value="BT_3987-like_N"/>
    <property type="match status" value="1"/>
</dbReference>
<dbReference type="AlphaFoldDB" id="A0A0B7IKK4"/>
<dbReference type="Pfam" id="PF13385">
    <property type="entry name" value="Laminin_G_3"/>
    <property type="match status" value="1"/>
</dbReference>
<dbReference type="InterPro" id="IPR013728">
    <property type="entry name" value="BT_3987-like_N"/>
</dbReference>
<dbReference type="Proteomes" id="UP000039370">
    <property type="component" value="Unassembled WGS sequence"/>
</dbReference>
<evidence type="ECO:0000313" key="2">
    <source>
        <dbReference type="EMBL" id="CEN50532.1"/>
    </source>
</evidence>